<sequence length="64" mass="7508">MIIRIKSLVILKKKQLKIMLVDVLAKSVISYQLSVIRCEFSVNSMKWQVGSFLFTDYRLLFTSH</sequence>
<evidence type="ECO:0000313" key="1">
    <source>
        <dbReference type="EMBL" id="REJ57198.1"/>
    </source>
</evidence>
<name>A0A3E0MC91_9CHRO</name>
<organism evidence="1 2">
    <name type="scientific">Microcystis wesenbergii TW10</name>
    <dbReference type="NCBI Taxonomy" id="2060474"/>
    <lineage>
        <taxon>Bacteria</taxon>
        <taxon>Bacillati</taxon>
        <taxon>Cyanobacteriota</taxon>
        <taxon>Cyanophyceae</taxon>
        <taxon>Oscillatoriophycideae</taxon>
        <taxon>Chroococcales</taxon>
        <taxon>Microcystaceae</taxon>
        <taxon>Microcystis</taxon>
    </lineage>
</organism>
<protein>
    <submittedName>
        <fullName evidence="1">Uncharacterized protein</fullName>
    </submittedName>
</protein>
<accession>A0A3E0MC91</accession>
<dbReference type="AlphaFoldDB" id="A0A3E0MC91"/>
<dbReference type="Proteomes" id="UP000257002">
    <property type="component" value="Unassembled WGS sequence"/>
</dbReference>
<dbReference type="EMBL" id="QQWD01000002">
    <property type="protein sequence ID" value="REJ57198.1"/>
    <property type="molecule type" value="Genomic_DNA"/>
</dbReference>
<gene>
    <name evidence="1" type="ORF">DWQ51_03480</name>
</gene>
<comment type="caution">
    <text evidence="1">The sequence shown here is derived from an EMBL/GenBank/DDBJ whole genome shotgun (WGS) entry which is preliminary data.</text>
</comment>
<evidence type="ECO:0000313" key="2">
    <source>
        <dbReference type="Proteomes" id="UP000257002"/>
    </source>
</evidence>
<reference evidence="1 2" key="1">
    <citation type="submission" date="2017-10" db="EMBL/GenBank/DDBJ databases">
        <title>A large-scale comparative metagenomic study reveals the eutrophication-driven functional interactions in six Microcystis-epibionts communities.</title>
        <authorList>
            <person name="Li Q."/>
            <person name="Lin F."/>
        </authorList>
    </citation>
    <scope>NUCLEOTIDE SEQUENCE [LARGE SCALE GENOMIC DNA]</scope>
    <source>
        <strain evidence="1">TW10</strain>
    </source>
</reference>
<proteinExistence type="predicted"/>